<feature type="region of interest" description="Disordered" evidence="1">
    <location>
        <begin position="121"/>
        <end position="163"/>
    </location>
</feature>
<dbReference type="KEGG" id="plon:Pla110_17320"/>
<accession>A0A518CLA6</accession>
<sequence precursor="true">MFKTTLTLFGCAAMGTFLTLPALSAQERDAAETPTNTEVEVDSNGVEVNVTDREQNRPVDRRSNADQTMNGEIADWLMVDQQFTLQIAEFGMQRTKTPEVQELLKTLLQDHQALSESLSQMTFTTPSERNQEGVRDTGLTRAEKRIERHQAKRELREDRNDGPVEKTAETIEEGVATILKGAERIATNDQPNQRERNDRINEDRPIREDDVTDQERVVVNRPEGPDSDMASSRWIGVHQEINNQLIANAKKDLGARQGYEFDAALVGMLVGDHLEQAATLSVLEKHATGDLQKAIADASKIINQHRESAEQVMQSIVPEQR</sequence>
<protein>
    <recommendedName>
        <fullName evidence="5">DUF4142 domain-containing protein</fullName>
    </recommendedName>
</protein>
<gene>
    <name evidence="3" type="ORF">Pla110_17320</name>
</gene>
<dbReference type="EMBL" id="CP036281">
    <property type="protein sequence ID" value="QDU80010.1"/>
    <property type="molecule type" value="Genomic_DNA"/>
</dbReference>
<dbReference type="AlphaFoldDB" id="A0A518CLA6"/>
<evidence type="ECO:0000256" key="2">
    <source>
        <dbReference type="SAM" id="SignalP"/>
    </source>
</evidence>
<dbReference type="Proteomes" id="UP000317178">
    <property type="component" value="Chromosome"/>
</dbReference>
<reference evidence="3 4" key="1">
    <citation type="submission" date="2019-02" db="EMBL/GenBank/DDBJ databases">
        <title>Deep-cultivation of Planctomycetes and their phenomic and genomic characterization uncovers novel biology.</title>
        <authorList>
            <person name="Wiegand S."/>
            <person name="Jogler M."/>
            <person name="Boedeker C."/>
            <person name="Pinto D."/>
            <person name="Vollmers J."/>
            <person name="Rivas-Marin E."/>
            <person name="Kohn T."/>
            <person name="Peeters S.H."/>
            <person name="Heuer A."/>
            <person name="Rast P."/>
            <person name="Oberbeckmann S."/>
            <person name="Bunk B."/>
            <person name="Jeske O."/>
            <person name="Meyerdierks A."/>
            <person name="Storesund J.E."/>
            <person name="Kallscheuer N."/>
            <person name="Luecker S."/>
            <person name="Lage O.M."/>
            <person name="Pohl T."/>
            <person name="Merkel B.J."/>
            <person name="Hornburger P."/>
            <person name="Mueller R.-W."/>
            <person name="Bruemmer F."/>
            <person name="Labrenz M."/>
            <person name="Spormann A.M."/>
            <person name="Op den Camp H."/>
            <person name="Overmann J."/>
            <person name="Amann R."/>
            <person name="Jetten M.S.M."/>
            <person name="Mascher T."/>
            <person name="Medema M.H."/>
            <person name="Devos D.P."/>
            <person name="Kaster A.-K."/>
            <person name="Ovreas L."/>
            <person name="Rohde M."/>
            <person name="Galperin M.Y."/>
            <person name="Jogler C."/>
        </authorList>
    </citation>
    <scope>NUCLEOTIDE SEQUENCE [LARGE SCALE GENOMIC DNA]</scope>
    <source>
        <strain evidence="3 4">Pla110</strain>
    </source>
</reference>
<organism evidence="3 4">
    <name type="scientific">Polystyrenella longa</name>
    <dbReference type="NCBI Taxonomy" id="2528007"/>
    <lineage>
        <taxon>Bacteria</taxon>
        <taxon>Pseudomonadati</taxon>
        <taxon>Planctomycetota</taxon>
        <taxon>Planctomycetia</taxon>
        <taxon>Planctomycetales</taxon>
        <taxon>Planctomycetaceae</taxon>
        <taxon>Polystyrenella</taxon>
    </lineage>
</organism>
<dbReference type="RefSeq" id="WP_144995060.1">
    <property type="nucleotide sequence ID" value="NZ_CP036281.1"/>
</dbReference>
<feature type="compositionally biased region" description="Basic and acidic residues" evidence="1">
    <location>
        <begin position="141"/>
        <end position="163"/>
    </location>
</feature>
<dbReference type="OrthoDB" id="288034at2"/>
<name>A0A518CLA6_9PLAN</name>
<feature type="region of interest" description="Disordered" evidence="1">
    <location>
        <begin position="182"/>
        <end position="230"/>
    </location>
</feature>
<keyword evidence="2" id="KW-0732">Signal</keyword>
<evidence type="ECO:0000313" key="3">
    <source>
        <dbReference type="EMBL" id="QDU80010.1"/>
    </source>
</evidence>
<feature type="signal peptide" evidence="2">
    <location>
        <begin position="1"/>
        <end position="24"/>
    </location>
</feature>
<evidence type="ECO:0000313" key="4">
    <source>
        <dbReference type="Proteomes" id="UP000317178"/>
    </source>
</evidence>
<proteinExistence type="predicted"/>
<feature type="chain" id="PRO_5021779180" description="DUF4142 domain-containing protein" evidence="2">
    <location>
        <begin position="25"/>
        <end position="321"/>
    </location>
</feature>
<keyword evidence="4" id="KW-1185">Reference proteome</keyword>
<feature type="compositionally biased region" description="Basic and acidic residues" evidence="1">
    <location>
        <begin position="192"/>
        <end position="218"/>
    </location>
</feature>
<evidence type="ECO:0000256" key="1">
    <source>
        <dbReference type="SAM" id="MobiDB-lite"/>
    </source>
</evidence>
<evidence type="ECO:0008006" key="5">
    <source>
        <dbReference type="Google" id="ProtNLM"/>
    </source>
</evidence>